<reference evidence="4 5" key="1">
    <citation type="journal article" date="2010" name="ChemBioChem">
        <title>Cloning and characterization of the biosynthetic gene cluster of 16-membered macrolide antibiotic FD-891: involvement of a dual functional cytochrome P450 monooxygenase catalyzing epoxidation and hydroxylation.</title>
        <authorList>
            <person name="Kudo F."/>
            <person name="Motegi A."/>
            <person name="Mizoue K."/>
            <person name="Eguchi T."/>
        </authorList>
    </citation>
    <scope>NUCLEOTIDE SEQUENCE [LARGE SCALE GENOMIC DNA]</scope>
    <source>
        <strain evidence="4 5">A-8890</strain>
    </source>
</reference>
<feature type="domain" description="Transposase IS4 N-terminal" evidence="3">
    <location>
        <begin position="29"/>
        <end position="123"/>
    </location>
</feature>
<protein>
    <submittedName>
        <fullName evidence="4">IS4 family transposase</fullName>
    </submittedName>
</protein>
<evidence type="ECO:0000259" key="3">
    <source>
        <dbReference type="Pfam" id="PF13006"/>
    </source>
</evidence>
<evidence type="ECO:0000259" key="2">
    <source>
        <dbReference type="Pfam" id="PF01609"/>
    </source>
</evidence>
<name>A0ABN5V6T0_9ACTN</name>
<proteinExistence type="predicted"/>
<feature type="domain" description="Transposase IS4-like" evidence="2">
    <location>
        <begin position="151"/>
        <end position="353"/>
    </location>
</feature>
<dbReference type="InterPro" id="IPR047952">
    <property type="entry name" value="Transpos_IS4"/>
</dbReference>
<feature type="region of interest" description="Disordered" evidence="1">
    <location>
        <begin position="532"/>
        <end position="551"/>
    </location>
</feature>
<evidence type="ECO:0000313" key="5">
    <source>
        <dbReference type="Proteomes" id="UP001321542"/>
    </source>
</evidence>
<keyword evidence="5" id="KW-1185">Reference proteome</keyword>
<dbReference type="SUPFAM" id="SSF53098">
    <property type="entry name" value="Ribonuclease H-like"/>
    <property type="match status" value="1"/>
</dbReference>
<dbReference type="EMBL" id="AP018448">
    <property type="protein sequence ID" value="BBC28969.1"/>
    <property type="molecule type" value="Genomic_DNA"/>
</dbReference>
<gene>
    <name evidence="4" type="ORF">SGFS_002600</name>
</gene>
<feature type="compositionally biased region" description="Basic and acidic residues" evidence="1">
    <location>
        <begin position="436"/>
        <end position="447"/>
    </location>
</feature>
<feature type="region of interest" description="Disordered" evidence="1">
    <location>
        <begin position="427"/>
        <end position="447"/>
    </location>
</feature>
<evidence type="ECO:0000256" key="1">
    <source>
        <dbReference type="SAM" id="MobiDB-lite"/>
    </source>
</evidence>
<dbReference type="Pfam" id="PF01609">
    <property type="entry name" value="DDE_Tnp_1"/>
    <property type="match status" value="1"/>
</dbReference>
<dbReference type="Proteomes" id="UP001321542">
    <property type="component" value="Chromosome"/>
</dbReference>
<accession>A0ABN5V6T0</accession>
<dbReference type="PANTHER" id="PTHR37529:SF1">
    <property type="entry name" value="TRANSPOSASE INSG FOR INSERTION SEQUENCE ELEMENT IS4-RELATED"/>
    <property type="match status" value="1"/>
</dbReference>
<dbReference type="InterPro" id="IPR002559">
    <property type="entry name" value="Transposase_11"/>
</dbReference>
<organism evidence="4 5">
    <name type="scientific">Streptomyces graminofaciens</name>
    <dbReference type="NCBI Taxonomy" id="68212"/>
    <lineage>
        <taxon>Bacteria</taxon>
        <taxon>Bacillati</taxon>
        <taxon>Actinomycetota</taxon>
        <taxon>Actinomycetes</taxon>
        <taxon>Kitasatosporales</taxon>
        <taxon>Streptomycetaceae</taxon>
        <taxon>Streptomyces</taxon>
    </lineage>
</organism>
<dbReference type="NCBIfam" id="NF033592">
    <property type="entry name" value="transpos_IS4_1"/>
    <property type="match status" value="1"/>
</dbReference>
<sequence length="551" mass="61224">MPTRHCVLPPGLARVTREFIVAEGRFAPGHLGELTQVIPFDLVDAVLDETRCVQRRLRDLPSRVGVYFLLAMCLFPEVGYRLVWHKLTAALTGVGIEVAEPTAKALRDLRRRLGAEPMKRVFETLAGPLAQPVTPGVRFGPFRMVSFDGCTSIKLPDTERNVEWFGPGSRGGYPMLELMTLVETGTRALIGAVFGTPSDGETSYARRLLHHLGPGMLVLWDKGFDASAFLAAVHDTGASFLGRLRANRRTPVLSRLTDGSYLSVIGTVPVRVVEAQITVAYDDCSFTNSYRLVTTLTDARRYPAPALVALYHQRWEHESAYFALRHTITDGRVLRSGDPVGVEQEMWALLALYQALRTVMVEAAESRPGTDPDRCGFTIAIQTARDLVVQAADVIKPDALGNRTTGVIGNRVLAGLLPHRRPRISTRKVRSPVSRYAERQDDGRPDTSRLVTDLDVTILEPDPDLPTVSHDDRHTPAADRRRQRVLDLLHAEPDRQWHTRDLARHLGDITLGTMYRQLDRWAVNGHIAKTGPATYSSPRTRSTLLPPAEIR</sequence>
<dbReference type="InterPro" id="IPR024473">
    <property type="entry name" value="Transposases_IS4_N"/>
</dbReference>
<dbReference type="RefSeq" id="WP_286246898.1">
    <property type="nucleotide sequence ID" value="NZ_AP018448.1"/>
</dbReference>
<feature type="compositionally biased region" description="Polar residues" evidence="1">
    <location>
        <begin position="533"/>
        <end position="543"/>
    </location>
</feature>
<evidence type="ECO:0000313" key="4">
    <source>
        <dbReference type="EMBL" id="BBC28969.1"/>
    </source>
</evidence>
<dbReference type="Pfam" id="PF13006">
    <property type="entry name" value="Nterm_IS4"/>
    <property type="match status" value="1"/>
</dbReference>
<dbReference type="InterPro" id="IPR012337">
    <property type="entry name" value="RNaseH-like_sf"/>
</dbReference>
<reference evidence="4 5" key="2">
    <citation type="journal article" date="2023" name="ChemBioChem">
        <title>Acyltransferase Domain Exchange between Two Independent Type I Polyketide Synthases in the Same Producer Strain of Macrolide Antibiotics.</title>
        <authorList>
            <person name="Kudo F."/>
            <person name="Kishikawa K."/>
            <person name="Tsuboi K."/>
            <person name="Kido T."/>
            <person name="Usui T."/>
            <person name="Hashimoto J."/>
            <person name="Shin-Ya K."/>
            <person name="Miyanaga A."/>
            <person name="Eguchi T."/>
        </authorList>
    </citation>
    <scope>NUCLEOTIDE SEQUENCE [LARGE SCALE GENOMIC DNA]</scope>
    <source>
        <strain evidence="4 5">A-8890</strain>
    </source>
</reference>
<dbReference type="PANTHER" id="PTHR37529">
    <property type="entry name" value="TRANSPOSASE INSG FOR INSERTION SEQUENCE ELEMENT IS4-RELATED"/>
    <property type="match status" value="1"/>
</dbReference>